<feature type="domain" description="DUF4232" evidence="3">
    <location>
        <begin position="120"/>
        <end position="244"/>
    </location>
</feature>
<feature type="chain" id="PRO_5045511147" description="DUF4232 domain-containing protein" evidence="2">
    <location>
        <begin position="35"/>
        <end position="252"/>
    </location>
</feature>
<comment type="caution">
    <text evidence="4">The sequence shown here is derived from an EMBL/GenBank/DDBJ whole genome shotgun (WGS) entry which is preliminary data.</text>
</comment>
<proteinExistence type="predicted"/>
<name>A0ABP6C6L5_9ACTN</name>
<keyword evidence="5" id="KW-1185">Reference proteome</keyword>
<reference evidence="5" key="1">
    <citation type="journal article" date="2019" name="Int. J. Syst. Evol. Microbiol.">
        <title>The Global Catalogue of Microorganisms (GCM) 10K type strain sequencing project: providing services to taxonomists for standard genome sequencing and annotation.</title>
        <authorList>
            <consortium name="The Broad Institute Genomics Platform"/>
            <consortium name="The Broad Institute Genome Sequencing Center for Infectious Disease"/>
            <person name="Wu L."/>
            <person name="Ma J."/>
        </authorList>
    </citation>
    <scope>NUCLEOTIDE SEQUENCE [LARGE SCALE GENOMIC DNA]</scope>
    <source>
        <strain evidence="5">JCM 16373</strain>
    </source>
</reference>
<organism evidence="4 5">
    <name type="scientific">Streptomyces axinellae</name>
    <dbReference type="NCBI Taxonomy" id="552788"/>
    <lineage>
        <taxon>Bacteria</taxon>
        <taxon>Bacillati</taxon>
        <taxon>Actinomycetota</taxon>
        <taxon>Actinomycetes</taxon>
        <taxon>Kitasatosporales</taxon>
        <taxon>Streptomycetaceae</taxon>
        <taxon>Streptomyces</taxon>
    </lineage>
</organism>
<keyword evidence="2" id="KW-0732">Signal</keyword>
<evidence type="ECO:0000256" key="2">
    <source>
        <dbReference type="SAM" id="SignalP"/>
    </source>
</evidence>
<evidence type="ECO:0000256" key="1">
    <source>
        <dbReference type="SAM" id="MobiDB-lite"/>
    </source>
</evidence>
<feature type="region of interest" description="Disordered" evidence="1">
    <location>
        <begin position="32"/>
        <end position="119"/>
    </location>
</feature>
<dbReference type="EMBL" id="BAAARJ010000005">
    <property type="protein sequence ID" value="GAA2604942.1"/>
    <property type="molecule type" value="Genomic_DNA"/>
</dbReference>
<dbReference type="RefSeq" id="WP_344563988.1">
    <property type="nucleotide sequence ID" value="NZ_BAAARJ010000005.1"/>
</dbReference>
<feature type="compositionally biased region" description="Low complexity" evidence="1">
    <location>
        <begin position="104"/>
        <end position="114"/>
    </location>
</feature>
<protein>
    <recommendedName>
        <fullName evidence="3">DUF4232 domain-containing protein</fullName>
    </recommendedName>
</protein>
<feature type="compositionally biased region" description="Low complexity" evidence="1">
    <location>
        <begin position="43"/>
        <end position="54"/>
    </location>
</feature>
<dbReference type="InterPro" id="IPR025326">
    <property type="entry name" value="DUF4232"/>
</dbReference>
<evidence type="ECO:0000313" key="4">
    <source>
        <dbReference type="EMBL" id="GAA2604942.1"/>
    </source>
</evidence>
<gene>
    <name evidence="4" type="ORF">GCM10009863_18070</name>
</gene>
<accession>A0ABP6C6L5</accession>
<sequence>MKTASPTHRTRRIVRSVGLVAVAAASVFSLTACQDDGGKDKASGSSSSVAASKGNGAQNSGPDANDSGSTGSTGSADSSSSGDGERSGNGGGRGSGGTGGSGGSNAQSGAAGSGTKEKTCDLGTTKVRLQQTGGTAPVILLKATNQGSTRCDLYGYPVLGYPDAQAPIAVGGNKPQAVVSVQPGKSAYAALTLETGTGENMHREKQLTIELADRNGRGTGSPTYLTAPGEGLALSSENSKVSYWNTTPEQAM</sequence>
<evidence type="ECO:0000259" key="3">
    <source>
        <dbReference type="Pfam" id="PF14016"/>
    </source>
</evidence>
<dbReference type="Pfam" id="PF14016">
    <property type="entry name" value="DUF4232"/>
    <property type="match status" value="1"/>
</dbReference>
<evidence type="ECO:0000313" key="5">
    <source>
        <dbReference type="Proteomes" id="UP001501447"/>
    </source>
</evidence>
<dbReference type="Proteomes" id="UP001501447">
    <property type="component" value="Unassembled WGS sequence"/>
</dbReference>
<feature type="compositionally biased region" description="Gly residues" evidence="1">
    <location>
        <begin position="87"/>
        <end position="103"/>
    </location>
</feature>
<dbReference type="PROSITE" id="PS51257">
    <property type="entry name" value="PROKAR_LIPOPROTEIN"/>
    <property type="match status" value="1"/>
</dbReference>
<feature type="signal peptide" evidence="2">
    <location>
        <begin position="1"/>
        <end position="34"/>
    </location>
</feature>
<feature type="compositionally biased region" description="Low complexity" evidence="1">
    <location>
        <begin position="67"/>
        <end position="82"/>
    </location>
</feature>